<dbReference type="PANTHER" id="PTHR18867">
    <property type="entry name" value="RAD50"/>
    <property type="match status" value="1"/>
</dbReference>
<dbReference type="InterPro" id="IPR038729">
    <property type="entry name" value="Rad50/SbcC_AAA"/>
</dbReference>
<dbReference type="GO" id="GO:0043047">
    <property type="term" value="F:single-stranded telomeric DNA binding"/>
    <property type="evidence" value="ECO:0007669"/>
    <property type="project" value="TreeGrafter"/>
</dbReference>
<keyword evidence="8" id="KW-0539">Nucleus</keyword>
<dbReference type="GO" id="GO:0006302">
    <property type="term" value="P:double-strand break repair"/>
    <property type="evidence" value="ECO:0007669"/>
    <property type="project" value="InterPro"/>
</dbReference>
<reference evidence="11" key="1">
    <citation type="submission" date="2021-10" db="EMBL/GenBank/DDBJ databases">
        <title>Tropical sea cucumber genome reveals ecological adaptation and Cuvierian tubules defense mechanism.</title>
        <authorList>
            <person name="Chen T."/>
        </authorList>
    </citation>
    <scope>NUCLEOTIDE SEQUENCE</scope>
    <source>
        <strain evidence="11">Nanhai2018</strain>
        <tissue evidence="11">Muscle</tissue>
    </source>
</reference>
<evidence type="ECO:0000256" key="6">
    <source>
        <dbReference type="ARBA" id="ARBA00022723"/>
    </source>
</evidence>
<dbReference type="AlphaFoldDB" id="A0A9Q1H1G4"/>
<dbReference type="GO" id="GO:0030870">
    <property type="term" value="C:Mre11 complex"/>
    <property type="evidence" value="ECO:0007669"/>
    <property type="project" value="TreeGrafter"/>
</dbReference>
<comment type="caution">
    <text evidence="11">The sequence shown here is derived from an EMBL/GenBank/DDBJ whole genome shotgun (WGS) entry which is preliminary data.</text>
</comment>
<comment type="catalytic activity">
    <reaction evidence="9">
        <text>ATP + H2O = ADP + phosphate + H(+)</text>
        <dbReference type="Rhea" id="RHEA:13065"/>
        <dbReference type="ChEBI" id="CHEBI:15377"/>
        <dbReference type="ChEBI" id="CHEBI:15378"/>
        <dbReference type="ChEBI" id="CHEBI:30616"/>
        <dbReference type="ChEBI" id="CHEBI:43474"/>
        <dbReference type="ChEBI" id="CHEBI:456216"/>
    </reaction>
</comment>
<dbReference type="SUPFAM" id="SSF52540">
    <property type="entry name" value="P-loop containing nucleoside triphosphate hydrolases"/>
    <property type="match status" value="1"/>
</dbReference>
<evidence type="ECO:0000256" key="9">
    <source>
        <dbReference type="ARBA" id="ARBA00049360"/>
    </source>
</evidence>
<protein>
    <submittedName>
        <fullName evidence="11">DNA repair protein RAD50</fullName>
    </submittedName>
</protein>
<dbReference type="GO" id="GO:0016887">
    <property type="term" value="F:ATP hydrolysis activity"/>
    <property type="evidence" value="ECO:0007669"/>
    <property type="project" value="InterPro"/>
</dbReference>
<evidence type="ECO:0000259" key="10">
    <source>
        <dbReference type="Pfam" id="PF13476"/>
    </source>
</evidence>
<comment type="similarity">
    <text evidence="4">Belongs to the SMC family. RAD50 subfamily.</text>
</comment>
<name>A0A9Q1H1G4_HOLLE</name>
<accession>A0A9Q1H1G4</accession>
<dbReference type="GO" id="GO:0070192">
    <property type="term" value="P:chromosome organization involved in meiotic cell cycle"/>
    <property type="evidence" value="ECO:0007669"/>
    <property type="project" value="TreeGrafter"/>
</dbReference>
<dbReference type="GO" id="GO:0000722">
    <property type="term" value="P:telomere maintenance via recombination"/>
    <property type="evidence" value="ECO:0007669"/>
    <property type="project" value="TreeGrafter"/>
</dbReference>
<dbReference type="GO" id="GO:0051880">
    <property type="term" value="F:G-quadruplex DNA binding"/>
    <property type="evidence" value="ECO:0007669"/>
    <property type="project" value="TreeGrafter"/>
</dbReference>
<dbReference type="GO" id="GO:0007004">
    <property type="term" value="P:telomere maintenance via telomerase"/>
    <property type="evidence" value="ECO:0007669"/>
    <property type="project" value="TreeGrafter"/>
</dbReference>
<evidence type="ECO:0000256" key="5">
    <source>
        <dbReference type="ARBA" id="ARBA00022454"/>
    </source>
</evidence>
<dbReference type="Proteomes" id="UP001152320">
    <property type="component" value="Chromosome 12"/>
</dbReference>
<comment type="subcellular location">
    <subcellularLocation>
        <location evidence="3">Chromosome</location>
    </subcellularLocation>
    <subcellularLocation>
        <location evidence="2">Nucleus</location>
    </subcellularLocation>
</comment>
<keyword evidence="6" id="KW-0479">Metal-binding</keyword>
<keyword evidence="5" id="KW-0158">Chromosome</keyword>
<comment type="cofactor">
    <cofactor evidence="1">
        <name>Zn(2+)</name>
        <dbReference type="ChEBI" id="CHEBI:29105"/>
    </cofactor>
</comment>
<dbReference type="GO" id="GO:0000794">
    <property type="term" value="C:condensed nuclear chromosome"/>
    <property type="evidence" value="ECO:0007669"/>
    <property type="project" value="TreeGrafter"/>
</dbReference>
<feature type="domain" description="Rad50/SbcC-type AAA" evidence="10">
    <location>
        <begin position="6"/>
        <end position="201"/>
    </location>
</feature>
<keyword evidence="7" id="KW-0862">Zinc</keyword>
<keyword evidence="12" id="KW-1185">Reference proteome</keyword>
<dbReference type="GO" id="GO:0046872">
    <property type="term" value="F:metal ion binding"/>
    <property type="evidence" value="ECO:0007669"/>
    <property type="project" value="UniProtKB-KW"/>
</dbReference>
<gene>
    <name evidence="11" type="ORF">HOLleu_24803</name>
</gene>
<dbReference type="PANTHER" id="PTHR18867:SF12">
    <property type="entry name" value="DNA REPAIR PROTEIN RAD50"/>
    <property type="match status" value="1"/>
</dbReference>
<evidence type="ECO:0000256" key="4">
    <source>
        <dbReference type="ARBA" id="ARBA00009439"/>
    </source>
</evidence>
<evidence type="ECO:0000256" key="1">
    <source>
        <dbReference type="ARBA" id="ARBA00001947"/>
    </source>
</evidence>
<dbReference type="OrthoDB" id="18797at2759"/>
<evidence type="ECO:0000256" key="3">
    <source>
        <dbReference type="ARBA" id="ARBA00004286"/>
    </source>
</evidence>
<dbReference type="Gene3D" id="3.40.50.300">
    <property type="entry name" value="P-loop containing nucleotide triphosphate hydrolases"/>
    <property type="match status" value="1"/>
</dbReference>
<dbReference type="Pfam" id="PF13476">
    <property type="entry name" value="AAA_23"/>
    <property type="match status" value="1"/>
</dbReference>
<dbReference type="EMBL" id="JAIZAY010000012">
    <property type="protein sequence ID" value="KAJ8031572.1"/>
    <property type="molecule type" value="Genomic_DNA"/>
</dbReference>
<evidence type="ECO:0000313" key="12">
    <source>
        <dbReference type="Proteomes" id="UP001152320"/>
    </source>
</evidence>
<dbReference type="GO" id="GO:0003691">
    <property type="term" value="F:double-stranded telomeric DNA binding"/>
    <property type="evidence" value="ECO:0007669"/>
    <property type="project" value="TreeGrafter"/>
</dbReference>
<evidence type="ECO:0000256" key="7">
    <source>
        <dbReference type="ARBA" id="ARBA00022833"/>
    </source>
</evidence>
<proteinExistence type="inferred from homology"/>
<evidence type="ECO:0000256" key="2">
    <source>
        <dbReference type="ARBA" id="ARBA00004123"/>
    </source>
</evidence>
<organism evidence="11 12">
    <name type="scientific">Holothuria leucospilota</name>
    <name type="common">Black long sea cucumber</name>
    <name type="synonym">Mertensiothuria leucospilota</name>
    <dbReference type="NCBI Taxonomy" id="206669"/>
    <lineage>
        <taxon>Eukaryota</taxon>
        <taxon>Metazoa</taxon>
        <taxon>Echinodermata</taxon>
        <taxon>Eleutherozoa</taxon>
        <taxon>Echinozoa</taxon>
        <taxon>Holothuroidea</taxon>
        <taxon>Aspidochirotacea</taxon>
        <taxon>Aspidochirotida</taxon>
        <taxon>Holothuriidae</taxon>
        <taxon>Holothuria</taxon>
    </lineage>
</organism>
<evidence type="ECO:0000256" key="8">
    <source>
        <dbReference type="ARBA" id="ARBA00023242"/>
    </source>
</evidence>
<dbReference type="InterPro" id="IPR027417">
    <property type="entry name" value="P-loop_NTPase"/>
</dbReference>
<evidence type="ECO:0000313" key="11">
    <source>
        <dbReference type="EMBL" id="KAJ8031572.1"/>
    </source>
</evidence>
<sequence>MSSIVKLTIKGVRSFSHEEEQTLKFLQPLTVITGHNGAGKTTIIECLRYACSGFLPPGAQNSCFVHDLKKAGRSEVEGFVNLVFKDKVSRKITVRRRFKALEKKRKKVEFQSLPPVIWKTDDGGTKQKLSRCQKLKDLNEEMVDGLGVSQTIMVNVIFCHQVESNWPLSEGNQLKSKFDEIFGATRYIKALESIKKLRKEQVGVTSTNTK</sequence>